<dbReference type="AlphaFoldDB" id="A0AAN8PWH5"/>
<reference evidence="2 3" key="1">
    <citation type="submission" date="2024-01" db="EMBL/GenBank/DDBJ databases">
        <title>The genome of the rayed Mediterranean limpet Patella caerulea (Linnaeus, 1758).</title>
        <authorList>
            <person name="Anh-Thu Weber A."/>
            <person name="Halstead-Nussloch G."/>
        </authorList>
    </citation>
    <scope>NUCLEOTIDE SEQUENCE [LARGE SCALE GENOMIC DNA]</scope>
    <source>
        <strain evidence="2">AATW-2023a</strain>
        <tissue evidence="2">Whole specimen</tissue>
    </source>
</reference>
<comment type="caution">
    <text evidence="2">The sequence shown here is derived from an EMBL/GenBank/DDBJ whole genome shotgun (WGS) entry which is preliminary data.</text>
</comment>
<name>A0AAN8PWH5_PATCE</name>
<organism evidence="2 3">
    <name type="scientific">Patella caerulea</name>
    <name type="common">Rayed Mediterranean limpet</name>
    <dbReference type="NCBI Taxonomy" id="87958"/>
    <lineage>
        <taxon>Eukaryota</taxon>
        <taxon>Metazoa</taxon>
        <taxon>Spiralia</taxon>
        <taxon>Lophotrochozoa</taxon>
        <taxon>Mollusca</taxon>
        <taxon>Gastropoda</taxon>
        <taxon>Patellogastropoda</taxon>
        <taxon>Patelloidea</taxon>
        <taxon>Patellidae</taxon>
        <taxon>Patella</taxon>
    </lineage>
</organism>
<accession>A0AAN8PWH5</accession>
<feature type="region of interest" description="Disordered" evidence="1">
    <location>
        <begin position="1"/>
        <end position="77"/>
    </location>
</feature>
<evidence type="ECO:0000256" key="1">
    <source>
        <dbReference type="SAM" id="MobiDB-lite"/>
    </source>
</evidence>
<dbReference type="Proteomes" id="UP001347796">
    <property type="component" value="Unassembled WGS sequence"/>
</dbReference>
<keyword evidence="3" id="KW-1185">Reference proteome</keyword>
<evidence type="ECO:0000313" key="3">
    <source>
        <dbReference type="Proteomes" id="UP001347796"/>
    </source>
</evidence>
<evidence type="ECO:0000313" key="2">
    <source>
        <dbReference type="EMBL" id="KAK6178260.1"/>
    </source>
</evidence>
<gene>
    <name evidence="2" type="ORF">SNE40_013067</name>
</gene>
<proteinExistence type="predicted"/>
<protein>
    <submittedName>
        <fullName evidence="2">Uncharacterized protein</fullName>
    </submittedName>
</protein>
<sequence>MEPELPPPQQTLDPAVETDTTPLVQAVQPRPSTPTNHDTGGPKTPRPLARLQPHNTAGEKELLPPRRAGRKSNFTDG</sequence>
<dbReference type="EMBL" id="JAZGQO010000009">
    <property type="protein sequence ID" value="KAK6178260.1"/>
    <property type="molecule type" value="Genomic_DNA"/>
</dbReference>